<dbReference type="PANTHER" id="PTHR10039:SF16">
    <property type="entry name" value="GPI INOSITOL-DEACYLASE"/>
    <property type="match status" value="1"/>
</dbReference>
<dbReference type="Gene3D" id="1.25.40.20">
    <property type="entry name" value="Ankyrin repeat-containing domain"/>
    <property type="match status" value="4"/>
</dbReference>
<dbReference type="InterPro" id="IPR036770">
    <property type="entry name" value="Ankyrin_rpt-contain_sf"/>
</dbReference>
<feature type="repeat" description="ANK" evidence="2">
    <location>
        <begin position="711"/>
        <end position="743"/>
    </location>
</feature>
<evidence type="ECO:0000259" key="4">
    <source>
        <dbReference type="Pfam" id="PF22939"/>
    </source>
</evidence>
<feature type="domain" description="Nephrocystin 3-like N-terminal" evidence="5">
    <location>
        <begin position="224"/>
        <end position="393"/>
    </location>
</feature>
<dbReference type="SUPFAM" id="SSF52540">
    <property type="entry name" value="P-loop containing nucleoside triphosphate hydrolases"/>
    <property type="match status" value="1"/>
</dbReference>
<gene>
    <name evidence="6" type="ORF">NKR23_g4623</name>
</gene>
<evidence type="ECO:0000259" key="5">
    <source>
        <dbReference type="Pfam" id="PF24883"/>
    </source>
</evidence>
<accession>A0AA38RFZ2</accession>
<name>A0AA38RFZ2_9PEZI</name>
<evidence type="ECO:0000256" key="1">
    <source>
        <dbReference type="ARBA" id="ARBA00022737"/>
    </source>
</evidence>
<feature type="repeat" description="ANK" evidence="2">
    <location>
        <begin position="993"/>
        <end position="1025"/>
    </location>
</feature>
<evidence type="ECO:0000256" key="3">
    <source>
        <dbReference type="SAM" id="Coils"/>
    </source>
</evidence>
<dbReference type="Pfam" id="PF22939">
    <property type="entry name" value="WHD_GPIID"/>
    <property type="match status" value="1"/>
</dbReference>
<feature type="repeat" description="ANK" evidence="2">
    <location>
        <begin position="1098"/>
        <end position="1130"/>
    </location>
</feature>
<dbReference type="PROSITE" id="PS50088">
    <property type="entry name" value="ANK_REPEAT"/>
    <property type="match status" value="8"/>
</dbReference>
<dbReference type="InterPro" id="IPR054471">
    <property type="entry name" value="GPIID_WHD"/>
</dbReference>
<dbReference type="Proteomes" id="UP001174694">
    <property type="component" value="Unassembled WGS sequence"/>
</dbReference>
<evidence type="ECO:0000313" key="7">
    <source>
        <dbReference type="Proteomes" id="UP001174694"/>
    </source>
</evidence>
<dbReference type="AlphaFoldDB" id="A0AA38RFZ2"/>
<protein>
    <submittedName>
        <fullName evidence="6">Zinc finger, ZZ-type</fullName>
    </submittedName>
</protein>
<dbReference type="PANTHER" id="PTHR10039">
    <property type="entry name" value="AMELOGENIN"/>
    <property type="match status" value="1"/>
</dbReference>
<feature type="coiled-coil region" evidence="3">
    <location>
        <begin position="24"/>
        <end position="51"/>
    </location>
</feature>
<keyword evidence="3" id="KW-0175">Coiled coil</keyword>
<reference evidence="6" key="1">
    <citation type="submission" date="2022-07" db="EMBL/GenBank/DDBJ databases">
        <title>Fungi with potential for degradation of polypropylene.</title>
        <authorList>
            <person name="Gostincar C."/>
        </authorList>
    </citation>
    <scope>NUCLEOTIDE SEQUENCE</scope>
    <source>
        <strain evidence="6">EXF-13308</strain>
    </source>
</reference>
<dbReference type="InterPro" id="IPR027417">
    <property type="entry name" value="P-loop_NTPase"/>
</dbReference>
<feature type="repeat" description="ANK" evidence="2">
    <location>
        <begin position="1025"/>
        <end position="1057"/>
    </location>
</feature>
<dbReference type="InterPro" id="IPR002110">
    <property type="entry name" value="Ankyrin_rpt"/>
</dbReference>
<feature type="repeat" description="ANK" evidence="2">
    <location>
        <begin position="1131"/>
        <end position="1156"/>
    </location>
</feature>
<evidence type="ECO:0000256" key="2">
    <source>
        <dbReference type="PROSITE-ProRule" id="PRU00023"/>
    </source>
</evidence>
<dbReference type="Gene3D" id="3.40.50.300">
    <property type="entry name" value="P-loop containing nucleotide triphosphate hydrolases"/>
    <property type="match status" value="1"/>
</dbReference>
<dbReference type="SMART" id="SM00248">
    <property type="entry name" value="ANK"/>
    <property type="match status" value="11"/>
</dbReference>
<organism evidence="6 7">
    <name type="scientific">Pleurostoma richardsiae</name>
    <dbReference type="NCBI Taxonomy" id="41990"/>
    <lineage>
        <taxon>Eukaryota</taxon>
        <taxon>Fungi</taxon>
        <taxon>Dikarya</taxon>
        <taxon>Ascomycota</taxon>
        <taxon>Pezizomycotina</taxon>
        <taxon>Sordariomycetes</taxon>
        <taxon>Sordariomycetidae</taxon>
        <taxon>Calosphaeriales</taxon>
        <taxon>Pleurostomataceae</taxon>
        <taxon>Pleurostoma</taxon>
    </lineage>
</organism>
<dbReference type="PROSITE" id="PS50297">
    <property type="entry name" value="ANK_REP_REGION"/>
    <property type="match status" value="8"/>
</dbReference>
<dbReference type="SUPFAM" id="SSF48403">
    <property type="entry name" value="Ankyrin repeat"/>
    <property type="match status" value="2"/>
</dbReference>
<keyword evidence="2" id="KW-0040">ANK repeat</keyword>
<feature type="repeat" description="ANK" evidence="2">
    <location>
        <begin position="855"/>
        <end position="887"/>
    </location>
</feature>
<proteinExistence type="predicted"/>
<dbReference type="Pfam" id="PF12796">
    <property type="entry name" value="Ank_2"/>
    <property type="match status" value="4"/>
</dbReference>
<comment type="caution">
    <text evidence="6">The sequence shown here is derived from an EMBL/GenBank/DDBJ whole genome shotgun (WGS) entry which is preliminary data.</text>
</comment>
<keyword evidence="1" id="KW-0677">Repeat</keyword>
<sequence length="1175" mass="130666">MDPLSLAASIAGFISLGIEITKIISDYTASVNHAEEESQELETELSALVGSLQALERFLKDHEDSTRPFRESAVLVNATLSCDSFLDHLKTTLGKFMEARRKKGWCRKLTWPLKKGRHTQTISTIQRFTQVFSLSITVDGCKLLAKTAEEVAILNQGQLSSSQAMEEITVLVKDLRLIDQQLLGKTTVVEQTQKGHEQERLLEWLSSSDLSIKHNAAIKMREPGTGLWFLESEDFCNWVSSPGFLWLYGIPGCGKTVLCSTIIEAVREICLTSDERKLAYFYFDFQEIESQDEGVLLGSLLRQLCAGEAAIPKPVQDLYTRNHPSGYQPSTEELESTLFAIIGSLEKEVYIILDALDELPEKHDSTKRREVLRRIDRMVSRRFANLHILTTSRDVMDIREKLASLCGQAISIQSSHVDADIAKYVRTCLKEDRFVRLPDYIKALIEAKLAEQADGMFRWAFCQIETLRECDTIGEIKRTLDTLPKTLDETYERILADMFKQSAEKAWAILVWLLFSARPLTLEELAEAAVARPDTIPVDPDDRLIESTEILRICRSLITVSKDDTDYYGMDCEEFSLVHFAHFSVKEYLVSERSKLFCASAETAHEFIASSCIRILLHLDFSDVNFDVSEASSQWDLFHDLLHKYPLFGYAAEHWTTHSVQIKNNIVFRGRILDDLLRLFDRGSSCFLNWLRVYDPGMSPPWFFCTEATQTVASPLFYASRLGLHEVAERLLQSGADVNELSKGYGTPLHGASKYGCCETVKILLRHGANVDAVARLYGGETKSALEVAAGGCHEDVVRLLLRANAHKPADQCRFWRYSLALQATLRPWWADDGLDRIVEVLIKHGADVNARDRGGDTTLAIASYRGSVRAVRLLLNNGADLNAPGGKEYCSALDAAVRGRSLNVFKLLLARGANPHMTGGRYGSILQSAISLRPEDYEMSPRDLLAGLGAVYDDEEDHDEEENHDEEFTLHILSQIIDLGVDVNIHGGGSHSEGPALEMASERGYEDMVRLLVARGADVNLESSTGSPLPVAAAAGRHQIVQILLDHGADVNAQITRYGTALQAAAEFAKYSIVQLLLTHGADVNSQVHRRQGMPPKYGSALQAASGNDHVDVVKLLIDSGADVNARNDDYGTALEVATRRGHRDVVQLLLQSGATHSRDALGSAPAKDHLETV</sequence>
<keyword evidence="7" id="KW-1185">Reference proteome</keyword>
<feature type="domain" description="GPI inositol-deacylase winged helix" evidence="4">
    <location>
        <begin position="503"/>
        <end position="593"/>
    </location>
</feature>
<dbReference type="InterPro" id="IPR056884">
    <property type="entry name" value="NPHP3-like_N"/>
</dbReference>
<evidence type="ECO:0000313" key="6">
    <source>
        <dbReference type="EMBL" id="KAJ9149081.1"/>
    </source>
</evidence>
<dbReference type="EMBL" id="JANBVO010000011">
    <property type="protein sequence ID" value="KAJ9149081.1"/>
    <property type="molecule type" value="Genomic_DNA"/>
</dbReference>
<dbReference type="Pfam" id="PF24883">
    <property type="entry name" value="NPHP3_N"/>
    <property type="match status" value="1"/>
</dbReference>
<feature type="repeat" description="ANK" evidence="2">
    <location>
        <begin position="747"/>
        <end position="776"/>
    </location>
</feature>
<feature type="repeat" description="ANK" evidence="2">
    <location>
        <begin position="1058"/>
        <end position="1090"/>
    </location>
</feature>
<dbReference type="PRINTS" id="PR01415">
    <property type="entry name" value="ANKYRIN"/>
</dbReference>